<keyword evidence="3" id="KW-0805">Transcription regulation</keyword>
<dbReference type="SUPFAM" id="SSF57701">
    <property type="entry name" value="Zn2/Cys6 DNA-binding domain"/>
    <property type="match status" value="1"/>
</dbReference>
<evidence type="ECO:0000256" key="1">
    <source>
        <dbReference type="ARBA" id="ARBA00004123"/>
    </source>
</evidence>
<dbReference type="GO" id="GO:0005634">
    <property type="term" value="C:nucleus"/>
    <property type="evidence" value="ECO:0007669"/>
    <property type="project" value="UniProtKB-SubCell"/>
</dbReference>
<sequence length="660" mass="73735">MPKRTWWQSIEPNALDASQSPIARPRTSGPASDAVVPAISRKVKACAACRKQKIKCIMDESGPPCKRCTERGLSCVLNKSLQTLIEERSQWKSTVVGDLDHIHSALQNVLGRLSLPPLPSLQSTLSNALLPSLHDGVADREDPSPSYDNSPRASPRDDALPHIPIESLYQITRLRALRSDDTTDEPQVPLARSSNYPLNDFISNGLISIEDAERLVNLYLNRIDHFMYNIGGSKYKDLESLRRGSPILTACVCTVAALHDPMSNHLYGVCSREFRRLISASMFDRRIDRDDMRAMSIGSYWLHDVSWTLSGYAIRRATEVNLSNNFHRVLAENSEEAMDCTRIWYTLYVCDHHLSILYGRPSIVREDTSISRWDELMKTSVFTESDKRLVSQMALLIIMSNVRELFGPDTGEPVPRAFVTQLTNFSRQINQWMGYWTTELLKLHQFIGEFPTKGVILHHHLAKLHLHSHIFRGLKGAPVPPYFQDSAVAAVSAATSIIDMLLTDYDIREALVGIPHYIHSMIAFACVFLLKITAQHSGQFIEDVVVLDMTAKVVQQFRSTAVGKYHLVHLMADGLEKMAMSRTKSPSSFQNPPPPNGVAQSGMHNTTEPNAAIPQMASDNGFYGCSIMGNSFDDDLSLSTTPFLHFDSGNFDFGLSGFGL</sequence>
<dbReference type="Pfam" id="PF00172">
    <property type="entry name" value="Zn_clus"/>
    <property type="match status" value="1"/>
</dbReference>
<feature type="compositionally biased region" description="Polar residues" evidence="7">
    <location>
        <begin position="598"/>
        <end position="609"/>
    </location>
</feature>
<dbReference type="EMBL" id="ML986698">
    <property type="protein sequence ID" value="KAF2259776.1"/>
    <property type="molecule type" value="Genomic_DNA"/>
</dbReference>
<keyword evidence="10" id="KW-1185">Reference proteome</keyword>
<feature type="region of interest" description="Disordered" evidence="7">
    <location>
        <begin position="583"/>
        <end position="611"/>
    </location>
</feature>
<dbReference type="SMART" id="SM00066">
    <property type="entry name" value="GAL4"/>
    <property type="match status" value="1"/>
</dbReference>
<name>A0A9P4K0L2_9PLEO</name>
<dbReference type="CDD" id="cd00067">
    <property type="entry name" value="GAL4"/>
    <property type="match status" value="1"/>
</dbReference>
<comment type="caution">
    <text evidence="9">The sequence shown here is derived from an EMBL/GenBank/DDBJ whole genome shotgun (WGS) entry which is preliminary data.</text>
</comment>
<dbReference type="PANTHER" id="PTHR31845">
    <property type="entry name" value="FINGER DOMAIN PROTEIN, PUTATIVE-RELATED"/>
    <property type="match status" value="1"/>
</dbReference>
<accession>A0A9P4K0L2</accession>
<dbReference type="GO" id="GO:0000981">
    <property type="term" value="F:DNA-binding transcription factor activity, RNA polymerase II-specific"/>
    <property type="evidence" value="ECO:0007669"/>
    <property type="project" value="InterPro"/>
</dbReference>
<reference evidence="10" key="1">
    <citation type="journal article" date="2020" name="Stud. Mycol.">
        <title>101 Dothideomycetes genomes: A test case for predicting lifestyles and emergence of pathogens.</title>
        <authorList>
            <person name="Haridas S."/>
            <person name="Albert R."/>
            <person name="Binder M."/>
            <person name="Bloem J."/>
            <person name="LaButti K."/>
            <person name="Salamov A."/>
            <person name="Andreopoulos B."/>
            <person name="Baker S."/>
            <person name="Barry K."/>
            <person name="Bills G."/>
            <person name="Bluhm B."/>
            <person name="Cannon C."/>
            <person name="Castanera R."/>
            <person name="Culley D."/>
            <person name="Daum C."/>
            <person name="Ezra D."/>
            <person name="Gonzalez J."/>
            <person name="Henrissat B."/>
            <person name="Kuo A."/>
            <person name="Liang C."/>
            <person name="Lipzen A."/>
            <person name="Lutzoni F."/>
            <person name="Magnuson J."/>
            <person name="Mondo S."/>
            <person name="Nolan M."/>
            <person name="Ohm R."/>
            <person name="Pangilinan J."/>
            <person name="Park H.-J."/>
            <person name="Ramirez L."/>
            <person name="Alfaro M."/>
            <person name="Sun H."/>
            <person name="Tritt A."/>
            <person name="Yoshinaga Y."/>
            <person name="Zwiers L.-H."/>
            <person name="Turgeon B."/>
            <person name="Goodwin S."/>
            <person name="Spatafora J."/>
            <person name="Crous P."/>
            <person name="Grigoriev I."/>
        </authorList>
    </citation>
    <scope>NUCLEOTIDE SEQUENCE [LARGE SCALE GENOMIC DNA]</scope>
    <source>
        <strain evidence="10">CBS 304.66</strain>
    </source>
</reference>
<dbReference type="Gene3D" id="4.10.240.10">
    <property type="entry name" value="Zn(2)-C6 fungal-type DNA-binding domain"/>
    <property type="match status" value="1"/>
</dbReference>
<keyword evidence="2" id="KW-0479">Metal-binding</keyword>
<dbReference type="GO" id="GO:0008270">
    <property type="term" value="F:zinc ion binding"/>
    <property type="evidence" value="ECO:0007669"/>
    <property type="project" value="InterPro"/>
</dbReference>
<dbReference type="OrthoDB" id="1925334at2759"/>
<keyword evidence="6" id="KW-0539">Nucleus</keyword>
<evidence type="ECO:0000256" key="5">
    <source>
        <dbReference type="ARBA" id="ARBA00023163"/>
    </source>
</evidence>
<protein>
    <recommendedName>
        <fullName evidence="8">Zn(2)-C6 fungal-type domain-containing protein</fullName>
    </recommendedName>
</protein>
<feature type="domain" description="Zn(2)-C6 fungal-type" evidence="8">
    <location>
        <begin position="45"/>
        <end position="77"/>
    </location>
</feature>
<keyword evidence="4" id="KW-0238">DNA-binding</keyword>
<dbReference type="PROSITE" id="PS50048">
    <property type="entry name" value="ZN2_CY6_FUNGAL_2"/>
    <property type="match status" value="1"/>
</dbReference>
<comment type="subcellular location">
    <subcellularLocation>
        <location evidence="1">Nucleus</location>
    </subcellularLocation>
</comment>
<dbReference type="Proteomes" id="UP000800093">
    <property type="component" value="Unassembled WGS sequence"/>
</dbReference>
<dbReference type="GO" id="GO:0006351">
    <property type="term" value="P:DNA-templated transcription"/>
    <property type="evidence" value="ECO:0007669"/>
    <property type="project" value="InterPro"/>
</dbReference>
<evidence type="ECO:0000313" key="9">
    <source>
        <dbReference type="EMBL" id="KAF2259776.1"/>
    </source>
</evidence>
<keyword evidence="5" id="KW-0804">Transcription</keyword>
<dbReference type="SMART" id="SM00906">
    <property type="entry name" value="Fungal_trans"/>
    <property type="match status" value="1"/>
</dbReference>
<dbReference type="PANTHER" id="PTHR31845:SF17">
    <property type="entry name" value="ZN(II)2CYS6 TRANSCRIPTION FACTOR (EUROFUNG)"/>
    <property type="match status" value="1"/>
</dbReference>
<dbReference type="GO" id="GO:0000976">
    <property type="term" value="F:transcription cis-regulatory region binding"/>
    <property type="evidence" value="ECO:0007669"/>
    <property type="project" value="TreeGrafter"/>
</dbReference>
<dbReference type="PROSITE" id="PS00463">
    <property type="entry name" value="ZN2_CY6_FUNGAL_1"/>
    <property type="match status" value="1"/>
</dbReference>
<evidence type="ECO:0000256" key="3">
    <source>
        <dbReference type="ARBA" id="ARBA00023015"/>
    </source>
</evidence>
<evidence type="ECO:0000256" key="6">
    <source>
        <dbReference type="ARBA" id="ARBA00023242"/>
    </source>
</evidence>
<evidence type="ECO:0000256" key="2">
    <source>
        <dbReference type="ARBA" id="ARBA00022723"/>
    </source>
</evidence>
<evidence type="ECO:0000256" key="4">
    <source>
        <dbReference type="ARBA" id="ARBA00023125"/>
    </source>
</evidence>
<dbReference type="AlphaFoldDB" id="A0A9P4K0L2"/>
<evidence type="ECO:0000313" key="10">
    <source>
        <dbReference type="Proteomes" id="UP000800093"/>
    </source>
</evidence>
<feature type="region of interest" description="Disordered" evidence="7">
    <location>
        <begin position="134"/>
        <end position="160"/>
    </location>
</feature>
<organism evidence="9 10">
    <name type="scientific">Lojkania enalia</name>
    <dbReference type="NCBI Taxonomy" id="147567"/>
    <lineage>
        <taxon>Eukaryota</taxon>
        <taxon>Fungi</taxon>
        <taxon>Dikarya</taxon>
        <taxon>Ascomycota</taxon>
        <taxon>Pezizomycotina</taxon>
        <taxon>Dothideomycetes</taxon>
        <taxon>Pleosporomycetidae</taxon>
        <taxon>Pleosporales</taxon>
        <taxon>Pleosporales incertae sedis</taxon>
        <taxon>Lojkania</taxon>
    </lineage>
</organism>
<dbReference type="InterPro" id="IPR051089">
    <property type="entry name" value="prtT"/>
</dbReference>
<proteinExistence type="predicted"/>
<dbReference type="InterPro" id="IPR001138">
    <property type="entry name" value="Zn2Cys6_DnaBD"/>
</dbReference>
<dbReference type="CDD" id="cd12148">
    <property type="entry name" value="fungal_TF_MHR"/>
    <property type="match status" value="1"/>
</dbReference>
<evidence type="ECO:0000256" key="7">
    <source>
        <dbReference type="SAM" id="MobiDB-lite"/>
    </source>
</evidence>
<evidence type="ECO:0000259" key="8">
    <source>
        <dbReference type="PROSITE" id="PS50048"/>
    </source>
</evidence>
<gene>
    <name evidence="9" type="ORF">CC78DRAFT_536823</name>
</gene>
<dbReference type="InterPro" id="IPR007219">
    <property type="entry name" value="XnlR_reg_dom"/>
</dbReference>
<dbReference type="InterPro" id="IPR036864">
    <property type="entry name" value="Zn2-C6_fun-type_DNA-bd_sf"/>
</dbReference>